<feature type="chain" id="PRO_5024976667" evidence="4">
    <location>
        <begin position="27"/>
        <end position="512"/>
    </location>
</feature>
<dbReference type="InterPro" id="IPR013595">
    <property type="entry name" value="Pept_S33_TAP-like_C"/>
</dbReference>
<dbReference type="PANTHER" id="PTHR43248:SF29">
    <property type="entry name" value="TRIPEPTIDYL AMINOPEPTIDASE"/>
    <property type="match status" value="1"/>
</dbReference>
<dbReference type="Gene3D" id="3.40.50.1820">
    <property type="entry name" value="alpha/beta hydrolase"/>
    <property type="match status" value="1"/>
</dbReference>
<evidence type="ECO:0000259" key="5">
    <source>
        <dbReference type="Pfam" id="PF00561"/>
    </source>
</evidence>
<feature type="domain" description="Peptidase S33 tripeptidyl aminopeptidase-like C-terminal" evidence="6">
    <location>
        <begin position="400"/>
        <end position="498"/>
    </location>
</feature>
<keyword evidence="3" id="KW-0378">Hydrolase</keyword>
<keyword evidence="2 4" id="KW-0732">Signal</keyword>
<comment type="similarity">
    <text evidence="1">Belongs to the peptidase S33 family.</text>
</comment>
<evidence type="ECO:0000256" key="3">
    <source>
        <dbReference type="ARBA" id="ARBA00022801"/>
    </source>
</evidence>
<dbReference type="SUPFAM" id="SSF53474">
    <property type="entry name" value="alpha/beta-Hydrolases"/>
    <property type="match status" value="1"/>
</dbReference>
<dbReference type="AlphaFoldDB" id="A0A5P2B3Q2"/>
<dbReference type="InterPro" id="IPR051601">
    <property type="entry name" value="Serine_prot/Carboxylest_S33"/>
</dbReference>
<keyword evidence="8" id="KW-1185">Reference proteome</keyword>
<dbReference type="Pfam" id="PF08386">
    <property type="entry name" value="Abhydrolase_4"/>
    <property type="match status" value="1"/>
</dbReference>
<proteinExistence type="inferred from homology"/>
<dbReference type="InterPro" id="IPR029058">
    <property type="entry name" value="AB_hydrolase_fold"/>
</dbReference>
<dbReference type="GO" id="GO:0016787">
    <property type="term" value="F:hydrolase activity"/>
    <property type="evidence" value="ECO:0007669"/>
    <property type="project" value="UniProtKB-KW"/>
</dbReference>
<gene>
    <name evidence="7" type="ORF">DEJ47_00250</name>
</gene>
<dbReference type="EMBL" id="CP029193">
    <property type="protein sequence ID" value="QES25103.1"/>
    <property type="molecule type" value="Genomic_DNA"/>
</dbReference>
<name>A0A5P2B3Q2_STRVZ</name>
<reference evidence="7 8" key="1">
    <citation type="submission" date="2018-05" db="EMBL/GenBank/DDBJ databases">
        <title>Streptomyces venezuelae.</title>
        <authorList>
            <person name="Kim W."/>
            <person name="Lee N."/>
            <person name="Cho B.-K."/>
        </authorList>
    </citation>
    <scope>NUCLEOTIDE SEQUENCE [LARGE SCALE GENOMIC DNA]</scope>
    <source>
        <strain evidence="7 8">ATCC 14583</strain>
    </source>
</reference>
<dbReference type="PANTHER" id="PTHR43248">
    <property type="entry name" value="2-SUCCINYL-6-HYDROXY-2,4-CYCLOHEXADIENE-1-CARBOXYLATE SYNTHASE"/>
    <property type="match status" value="1"/>
</dbReference>
<dbReference type="Pfam" id="PF00561">
    <property type="entry name" value="Abhydrolase_1"/>
    <property type="match status" value="1"/>
</dbReference>
<evidence type="ECO:0000259" key="6">
    <source>
        <dbReference type="Pfam" id="PF08386"/>
    </source>
</evidence>
<sequence length="512" mass="56124">MRKFLAITAAAATALAGTVAAAPAKAAPERPASTISWSPCPDDDPVVGGLLKGLECGTLAVPLDHTKPRGRTIDLALTRARHTAPEDRYQGIALLNRGQWPGQFGRDLPTRFAKGTSGLSPAVGATYDWIGFDPRGTGASEPQITCAPDYVWPGRARADLVPQSAAEEQAWRTRARDFAESCGRTHGDTLNFLSTKDTARDLDLIRKALGEEQLTYFGWDYGTYLGSVYASMHPHRVRRMVLDTVMLPGKGWYKNVLAQNATFEKSAQNYFSWIARNDATYHLGTTRAAVEAKYYEGMAKLRAAPVEGKIGPAEYTEVFLIDLYRRSAWTGHTKALADWVLRDDATGLKAAFNEPGYPTQNKQAMYSAVQCTDSPWPLDWRRWHRDFTRDHRAGNTFLTWYNAWYNAPCAFWPAPAGTPQKVGAKDVNVLVVQGEHVAGSPLAGARDMHRRFPDSRLLVEQGGYEHETSLSRNANACVNTVVDAYLKDGSRPAAARGADATCQAPAPPQPAP</sequence>
<evidence type="ECO:0000313" key="7">
    <source>
        <dbReference type="EMBL" id="QES25103.1"/>
    </source>
</evidence>
<evidence type="ECO:0000256" key="1">
    <source>
        <dbReference type="ARBA" id="ARBA00010088"/>
    </source>
</evidence>
<dbReference type="Proteomes" id="UP000323046">
    <property type="component" value="Chromosome"/>
</dbReference>
<protein>
    <submittedName>
        <fullName evidence="7">Transporter</fullName>
    </submittedName>
</protein>
<evidence type="ECO:0000256" key="4">
    <source>
        <dbReference type="SAM" id="SignalP"/>
    </source>
</evidence>
<dbReference type="InterPro" id="IPR000073">
    <property type="entry name" value="AB_hydrolase_1"/>
</dbReference>
<dbReference type="RefSeq" id="WP_150163907.1">
    <property type="nucleotide sequence ID" value="NZ_CP029193.1"/>
</dbReference>
<evidence type="ECO:0000256" key="2">
    <source>
        <dbReference type="ARBA" id="ARBA00022729"/>
    </source>
</evidence>
<accession>A0A5P2B3Q2</accession>
<dbReference type="OrthoDB" id="3930934at2"/>
<evidence type="ECO:0000313" key="8">
    <source>
        <dbReference type="Proteomes" id="UP000323046"/>
    </source>
</evidence>
<feature type="domain" description="AB hydrolase-1" evidence="5">
    <location>
        <begin position="124"/>
        <end position="290"/>
    </location>
</feature>
<organism evidence="7 8">
    <name type="scientific">Streptomyces venezuelae</name>
    <dbReference type="NCBI Taxonomy" id="54571"/>
    <lineage>
        <taxon>Bacteria</taxon>
        <taxon>Bacillati</taxon>
        <taxon>Actinomycetota</taxon>
        <taxon>Actinomycetes</taxon>
        <taxon>Kitasatosporales</taxon>
        <taxon>Streptomycetaceae</taxon>
        <taxon>Streptomyces</taxon>
    </lineage>
</organism>
<feature type="signal peptide" evidence="4">
    <location>
        <begin position="1"/>
        <end position="26"/>
    </location>
</feature>